<organism evidence="2 3">
    <name type="scientific">Spring beauty latent virus</name>
    <dbReference type="NCBI Taxonomy" id="188141"/>
    <lineage>
        <taxon>Viruses</taxon>
        <taxon>Riboviria</taxon>
        <taxon>Orthornavirae</taxon>
        <taxon>Kitrinoviricota</taxon>
        <taxon>Alsuviricetes</taxon>
        <taxon>Martellivirales</taxon>
        <taxon>Bromoviridae</taxon>
        <taxon>Bromovirus</taxon>
        <taxon>Bromovirus SBLV</taxon>
    </lineage>
</organism>
<dbReference type="KEGG" id="vg:988042"/>
<gene>
    <name evidence="2" type="primary">CP</name>
</gene>
<feature type="compositionally biased region" description="Basic residues" evidence="1">
    <location>
        <begin position="11"/>
        <end position="25"/>
    </location>
</feature>
<dbReference type="Proteomes" id="UP000204578">
    <property type="component" value="Genome"/>
</dbReference>
<dbReference type="GO" id="GO:0019028">
    <property type="term" value="C:viral capsid"/>
    <property type="evidence" value="ECO:0007669"/>
    <property type="project" value="UniProtKB-KW"/>
</dbReference>
<dbReference type="Pfam" id="PF01318">
    <property type="entry name" value="Bromo_coat"/>
    <property type="match status" value="1"/>
</dbReference>
<sequence length="192" mass="20851">MSTSGAGKTTRAQRRAAARKNRRSATKVVQPVIVESPASGIGRPTRARMGYSVTKWSVDCPAVTNAKSTTEISVKLPDDLSSEKNKQLKVGRILIWLGLVPSISGSVKACLTEKQENPSHSFQVALAYADNSKDVAAAMYSEDFKGITLEQVSEHLKIYLYSGDVVAAKSIVVHLEVEHVKPTFDEAFTPVF</sequence>
<evidence type="ECO:0000313" key="2">
    <source>
        <dbReference type="EMBL" id="BAC10648.1"/>
    </source>
</evidence>
<protein>
    <submittedName>
        <fullName evidence="2">Coat protein</fullName>
    </submittedName>
</protein>
<accession>Q8JW05</accession>
<dbReference type="OrthoDB" id="17901at10239"/>
<dbReference type="RefSeq" id="NP_689395.1">
    <property type="nucleotide sequence ID" value="NC_004122.1"/>
</dbReference>
<dbReference type="GeneID" id="988042"/>
<feature type="compositionally biased region" description="Low complexity" evidence="1">
    <location>
        <begin position="1"/>
        <end position="10"/>
    </location>
</feature>
<dbReference type="EMBL" id="AB080600">
    <property type="protein sequence ID" value="BAC10648.1"/>
    <property type="molecule type" value="Genomic_RNA"/>
</dbReference>
<dbReference type="InterPro" id="IPR002009">
    <property type="entry name" value="Bromo_CP"/>
</dbReference>
<keyword evidence="2" id="KW-0167">Capsid protein</keyword>
<name>Q8JW05_9BROM</name>
<dbReference type="Gene3D" id="2.60.120.220">
    <property type="entry name" value="Satellite virus coat domain"/>
    <property type="match status" value="1"/>
</dbReference>
<dbReference type="SUPFAM" id="SSF88633">
    <property type="entry name" value="Positive stranded ssRNA viruses"/>
    <property type="match status" value="1"/>
</dbReference>
<evidence type="ECO:0000256" key="1">
    <source>
        <dbReference type="SAM" id="MobiDB-lite"/>
    </source>
</evidence>
<evidence type="ECO:0000313" key="3">
    <source>
        <dbReference type="Proteomes" id="UP000204578"/>
    </source>
</evidence>
<dbReference type="SMR" id="Q8JW05"/>
<keyword evidence="2" id="KW-0946">Virion</keyword>
<dbReference type="GO" id="GO:0005198">
    <property type="term" value="F:structural molecule activity"/>
    <property type="evidence" value="ECO:0007669"/>
    <property type="project" value="InterPro"/>
</dbReference>
<keyword evidence="3" id="KW-1185">Reference proteome</keyword>
<reference evidence="2 3" key="1">
    <citation type="journal article" date="2003" name="Arch. Virol.">
        <title>Complete nucleotide sequence of spring beauty latent virus, a bromovirus infectious to Arabidopsis thaliana.</title>
        <authorList>
            <person name="Fujisaki K."/>
            <person name="Hagihara F."/>
            <person name="Kaido M."/>
            <person name="Mise K."/>
            <person name="Okuno T."/>
        </authorList>
    </citation>
    <scope>NUCLEOTIDE SEQUENCE [LARGE SCALE GENOMIC DNA]</scope>
    <source>
        <strain evidence="2 3">KU1</strain>
    </source>
</reference>
<proteinExistence type="predicted"/>
<feature type="region of interest" description="Disordered" evidence="1">
    <location>
        <begin position="1"/>
        <end position="27"/>
    </location>
</feature>